<feature type="region of interest" description="Disordered" evidence="1">
    <location>
        <begin position="251"/>
        <end position="271"/>
    </location>
</feature>
<accession>A0A9N9YYQ1</accession>
<evidence type="ECO:0000313" key="3">
    <source>
        <dbReference type="Proteomes" id="UP000775872"/>
    </source>
</evidence>
<evidence type="ECO:0000313" key="2">
    <source>
        <dbReference type="EMBL" id="CAH0046109.1"/>
    </source>
</evidence>
<keyword evidence="3" id="KW-1185">Reference proteome</keyword>
<name>A0A9N9YYQ1_9HYPO</name>
<dbReference type="EMBL" id="CABFOC020000014">
    <property type="protein sequence ID" value="CAH0046109.1"/>
    <property type="molecule type" value="Genomic_DNA"/>
</dbReference>
<evidence type="ECO:0000256" key="1">
    <source>
        <dbReference type="SAM" id="MobiDB-lite"/>
    </source>
</evidence>
<reference evidence="2 3" key="2">
    <citation type="submission" date="2021-10" db="EMBL/GenBank/DDBJ databases">
        <authorList>
            <person name="Piombo E."/>
        </authorList>
    </citation>
    <scope>NUCLEOTIDE SEQUENCE [LARGE SCALE GENOMIC DNA]</scope>
</reference>
<protein>
    <submittedName>
        <fullName evidence="2">Uncharacterized protein</fullName>
    </submittedName>
</protein>
<organism evidence="2 3">
    <name type="scientific">Clonostachys solani</name>
    <dbReference type="NCBI Taxonomy" id="160281"/>
    <lineage>
        <taxon>Eukaryota</taxon>
        <taxon>Fungi</taxon>
        <taxon>Dikarya</taxon>
        <taxon>Ascomycota</taxon>
        <taxon>Pezizomycotina</taxon>
        <taxon>Sordariomycetes</taxon>
        <taxon>Hypocreomycetidae</taxon>
        <taxon>Hypocreales</taxon>
        <taxon>Bionectriaceae</taxon>
        <taxon>Clonostachys</taxon>
    </lineage>
</organism>
<feature type="region of interest" description="Disordered" evidence="1">
    <location>
        <begin position="1"/>
        <end position="44"/>
    </location>
</feature>
<gene>
    <name evidence="2" type="ORF">CSOL1703_00011837</name>
</gene>
<proteinExistence type="predicted"/>
<dbReference type="AlphaFoldDB" id="A0A9N9YYQ1"/>
<dbReference type="OrthoDB" id="4589291at2759"/>
<dbReference type="Proteomes" id="UP000775872">
    <property type="component" value="Unassembled WGS sequence"/>
</dbReference>
<comment type="caution">
    <text evidence="2">The sequence shown here is derived from an EMBL/GenBank/DDBJ whole genome shotgun (WGS) entry which is preliminary data.</text>
</comment>
<reference evidence="3" key="1">
    <citation type="submission" date="2019-06" db="EMBL/GenBank/DDBJ databases">
        <authorList>
            <person name="Broberg M."/>
        </authorList>
    </citation>
    <scope>NUCLEOTIDE SEQUENCE [LARGE SCALE GENOMIC DNA]</scope>
</reference>
<sequence length="271" mass="30685">MSSEPSKAEGTSEPLDPSKVGATAEQDPLEDRPPGYSVDINPPNYEVNEICDRQPDATEEEWRLGSPLHGEAPCPEDWPTRPQANLVFCMTPLGFLSLVREWFKTVPERDWVAEIQINAKNIPGLMRDGFHWSSANIVPGRGSILLDMRDHLKEIGLGPTNCKHMRTYKLKGNENTDIEWRGTLTVYAMRSFTVTNFDLNWLTQDKIIFVTAFDWNSKPVYAYERYRASKNFNVVYEGMPLEGWWPWPKAAPPSQGNHSKQAVAENSAGES</sequence>